<evidence type="ECO:0000313" key="1">
    <source>
        <dbReference type="EMBL" id="KDR77604.1"/>
    </source>
</evidence>
<reference evidence="2" key="1">
    <citation type="journal article" date="2014" name="Proc. Natl. Acad. Sci. U.S.A.">
        <title>Extensive sampling of basidiomycete genomes demonstrates inadequacy of the white-rot/brown-rot paradigm for wood decay fungi.</title>
        <authorList>
            <person name="Riley R."/>
            <person name="Salamov A.A."/>
            <person name="Brown D.W."/>
            <person name="Nagy L.G."/>
            <person name="Floudas D."/>
            <person name="Held B.W."/>
            <person name="Levasseur A."/>
            <person name="Lombard V."/>
            <person name="Morin E."/>
            <person name="Otillar R."/>
            <person name="Lindquist E.A."/>
            <person name="Sun H."/>
            <person name="LaButti K.M."/>
            <person name="Schmutz J."/>
            <person name="Jabbour D."/>
            <person name="Luo H."/>
            <person name="Baker S.E."/>
            <person name="Pisabarro A.G."/>
            <person name="Walton J.D."/>
            <person name="Blanchette R.A."/>
            <person name="Henrissat B."/>
            <person name="Martin F."/>
            <person name="Cullen D."/>
            <person name="Hibbett D.S."/>
            <person name="Grigoriev I.V."/>
        </authorList>
    </citation>
    <scope>NUCLEOTIDE SEQUENCE [LARGE SCALE GENOMIC DNA]</scope>
    <source>
        <strain evidence="2">CBS 339.88</strain>
    </source>
</reference>
<proteinExistence type="predicted"/>
<dbReference type="OrthoDB" id="2915840at2759"/>
<organism evidence="1 2">
    <name type="scientific">Galerina marginata (strain CBS 339.88)</name>
    <dbReference type="NCBI Taxonomy" id="685588"/>
    <lineage>
        <taxon>Eukaryota</taxon>
        <taxon>Fungi</taxon>
        <taxon>Dikarya</taxon>
        <taxon>Basidiomycota</taxon>
        <taxon>Agaricomycotina</taxon>
        <taxon>Agaricomycetes</taxon>
        <taxon>Agaricomycetidae</taxon>
        <taxon>Agaricales</taxon>
        <taxon>Agaricineae</taxon>
        <taxon>Strophariaceae</taxon>
        <taxon>Galerina</taxon>
    </lineage>
</organism>
<dbReference type="EMBL" id="KL142376">
    <property type="protein sequence ID" value="KDR77604.1"/>
    <property type="molecule type" value="Genomic_DNA"/>
</dbReference>
<dbReference type="AlphaFoldDB" id="A0A067TCI6"/>
<sequence length="432" mass="48758">MGKNLMSRSRSFYLRKSNSKYANITFLHVLVRDSPPKSPSSFGLFNSNQPAVRLAPGLAKPEPWQRLWLVGSRYPVNHEANLRRIEQERASFKLPLARHFGGLINAYVLLQDGFTRPSEVHGLEILLTQDCRLTNSAGYLSGVDIRDYMEKCDSNFLEQKKTKFRMQTEVFDNGALQVKVQDHSPDTSILCVFRIILATGGCSSPFIPESLSVCANLASEGRRMAITYEKTDAFIAGPSYFLRKTSNLVSVFCNDGFEMNHDLLPTARRFLHTTTFGRAISYSRFLESHCRISIQISDEGIVRPNNYHSLANSDAIEGIAPARMVLFSNDGLSILLSHGRSFRTKSSWTQIFTPEVTDDVGMSRRLAQLTSSAQESSGFLELPEFTSPFNLNLFGIAQRLYANEVATIWIDWYFHRDEMHLPAFHRRSSSAG</sequence>
<accession>A0A067TCI6</accession>
<dbReference type="STRING" id="685588.A0A067TCI6"/>
<name>A0A067TCI6_GALM3</name>
<evidence type="ECO:0000313" key="2">
    <source>
        <dbReference type="Proteomes" id="UP000027222"/>
    </source>
</evidence>
<dbReference type="HOGENOM" id="CLU_634670_0_0_1"/>
<gene>
    <name evidence="1" type="ORF">GALMADRAFT_209906</name>
</gene>
<keyword evidence="2" id="KW-1185">Reference proteome</keyword>
<protein>
    <submittedName>
        <fullName evidence="1">Uncharacterized protein</fullName>
    </submittedName>
</protein>
<dbReference type="Proteomes" id="UP000027222">
    <property type="component" value="Unassembled WGS sequence"/>
</dbReference>